<dbReference type="EMBL" id="AMRJ01000001">
    <property type="protein sequence ID" value="EKF75888.1"/>
    <property type="molecule type" value="Genomic_DNA"/>
</dbReference>
<dbReference type="STRING" id="1177179.A11A3_00300"/>
<dbReference type="Pfam" id="PF13483">
    <property type="entry name" value="Lactamase_B_3"/>
    <property type="match status" value="1"/>
</dbReference>
<dbReference type="InterPro" id="IPR036866">
    <property type="entry name" value="RibonucZ/Hydroxyglut_hydro"/>
</dbReference>
<accession>L0WGD4</accession>
<dbReference type="PANTHER" id="PTHR43546">
    <property type="entry name" value="UPF0173 METAL-DEPENDENT HYDROLASE MJ1163-RELATED"/>
    <property type="match status" value="1"/>
</dbReference>
<keyword evidence="3" id="KW-1185">Reference proteome</keyword>
<proteinExistence type="predicted"/>
<evidence type="ECO:0000313" key="2">
    <source>
        <dbReference type="EMBL" id="EKF75888.1"/>
    </source>
</evidence>
<feature type="region of interest" description="Disordered" evidence="1">
    <location>
        <begin position="302"/>
        <end position="321"/>
    </location>
</feature>
<gene>
    <name evidence="2" type="ORF">A11A3_00300</name>
</gene>
<feature type="compositionally biased region" description="Pro residues" evidence="1">
    <location>
        <begin position="307"/>
        <end position="321"/>
    </location>
</feature>
<evidence type="ECO:0000313" key="3">
    <source>
        <dbReference type="Proteomes" id="UP000010164"/>
    </source>
</evidence>
<protein>
    <submittedName>
        <fullName evidence="2">Beta-lactamase domain-containing protein</fullName>
    </submittedName>
</protein>
<comment type="caution">
    <text evidence="2">The sequence shown here is derived from an EMBL/GenBank/DDBJ whole genome shotgun (WGS) entry which is preliminary data.</text>
</comment>
<dbReference type="InterPro" id="IPR050114">
    <property type="entry name" value="UPF0173_UPF0282_UlaG_hydrolase"/>
</dbReference>
<dbReference type="eggNOG" id="COG2220">
    <property type="taxonomic scope" value="Bacteria"/>
</dbReference>
<reference evidence="2 3" key="1">
    <citation type="journal article" date="2012" name="J. Bacteriol.">
        <title>Genome Sequence of the Alkane-Degrading Bacterium Alcanivorax hongdengensis Type Strain A-11-3.</title>
        <authorList>
            <person name="Lai Q."/>
            <person name="Shao Z."/>
        </authorList>
    </citation>
    <scope>NUCLEOTIDE SEQUENCE [LARGE SCALE GENOMIC DNA]</scope>
    <source>
        <strain evidence="2 3">A-11-3</strain>
    </source>
</reference>
<sequence length="321" mass="34777">MALLFVYPNPNQWQQVPAQPAAQPGQVTVTWLGTATLLISDGKTHLLTDGYFTRSSLDQILLSDLSSDPQRIQQGLKQAHIDNLDAVMVLHSHFDHAMDSARVAELTGARLLGSHSTAMTAKGAHLDDHRVTTVDVHKPYHFGDFTVTFVPARHVPLPAPVEALTGKGQIHQPLEQPAPVGAWQEGHCYALVIQHPNGSLLIQGSAGDVAGALDYYRADYAFVASASLGKQSEHYQKTFMDNTVNAVHARTVIPIHWDNFFAPLSANVKPLPLLLDNMDKSFRAITSHFQGDFQVLPPTHTMTLTPPAGPAPAPPGSAPAR</sequence>
<evidence type="ECO:0000256" key="1">
    <source>
        <dbReference type="SAM" id="MobiDB-lite"/>
    </source>
</evidence>
<dbReference type="Gene3D" id="3.60.15.10">
    <property type="entry name" value="Ribonuclease Z/Hydroxyacylglutathione hydrolase-like"/>
    <property type="match status" value="1"/>
</dbReference>
<dbReference type="Proteomes" id="UP000010164">
    <property type="component" value="Unassembled WGS sequence"/>
</dbReference>
<dbReference type="AlphaFoldDB" id="L0WGD4"/>
<dbReference type="SUPFAM" id="SSF56281">
    <property type="entry name" value="Metallo-hydrolase/oxidoreductase"/>
    <property type="match status" value="1"/>
</dbReference>
<name>L0WGD4_9GAMM</name>
<organism evidence="2 3">
    <name type="scientific">Alcanivorax hongdengensis A-11-3</name>
    <dbReference type="NCBI Taxonomy" id="1177179"/>
    <lineage>
        <taxon>Bacteria</taxon>
        <taxon>Pseudomonadati</taxon>
        <taxon>Pseudomonadota</taxon>
        <taxon>Gammaproteobacteria</taxon>
        <taxon>Oceanospirillales</taxon>
        <taxon>Alcanivoracaceae</taxon>
        <taxon>Alcanivorax</taxon>
    </lineage>
</organism>